<reference evidence="1" key="2">
    <citation type="submission" date="2020-09" db="EMBL/GenBank/DDBJ databases">
        <authorList>
            <person name="Sun Q."/>
            <person name="Ohkuma M."/>
        </authorList>
    </citation>
    <scope>NUCLEOTIDE SEQUENCE</scope>
    <source>
        <strain evidence="1">JCM 4369</strain>
    </source>
</reference>
<gene>
    <name evidence="1" type="ORF">GCM10010260_59350</name>
</gene>
<dbReference type="Proteomes" id="UP000618795">
    <property type="component" value="Unassembled WGS sequence"/>
</dbReference>
<evidence type="ECO:0000313" key="2">
    <source>
        <dbReference type="Proteomes" id="UP000618795"/>
    </source>
</evidence>
<dbReference type="EMBL" id="BMTD01000015">
    <property type="protein sequence ID" value="GGV12681.1"/>
    <property type="molecule type" value="Genomic_DNA"/>
</dbReference>
<organism evidence="1 2">
    <name type="scientific">Streptomyces filipinensis</name>
    <dbReference type="NCBI Taxonomy" id="66887"/>
    <lineage>
        <taxon>Bacteria</taxon>
        <taxon>Bacillati</taxon>
        <taxon>Actinomycetota</taxon>
        <taxon>Actinomycetes</taxon>
        <taxon>Kitasatosporales</taxon>
        <taxon>Streptomycetaceae</taxon>
        <taxon>Streptomyces</taxon>
    </lineage>
</organism>
<dbReference type="AlphaFoldDB" id="A0A918MD20"/>
<reference evidence="1" key="1">
    <citation type="journal article" date="2014" name="Int. J. Syst. Evol. Microbiol.">
        <title>Complete genome sequence of Corynebacterium casei LMG S-19264T (=DSM 44701T), isolated from a smear-ripened cheese.</title>
        <authorList>
            <consortium name="US DOE Joint Genome Institute (JGI-PGF)"/>
            <person name="Walter F."/>
            <person name="Albersmeier A."/>
            <person name="Kalinowski J."/>
            <person name="Ruckert C."/>
        </authorList>
    </citation>
    <scope>NUCLEOTIDE SEQUENCE</scope>
    <source>
        <strain evidence="1">JCM 4369</strain>
    </source>
</reference>
<sequence>MLEPVYRDAGTGRLLPRLLKVRTCGTVFVTHCRWGPGRVVARNGLGPARVPPLFKPSPEAIAELTSLLAPGGNRS</sequence>
<evidence type="ECO:0000313" key="1">
    <source>
        <dbReference type="EMBL" id="GGV12681.1"/>
    </source>
</evidence>
<keyword evidence="2" id="KW-1185">Reference proteome</keyword>
<name>A0A918MD20_9ACTN</name>
<accession>A0A918MD20</accession>
<protein>
    <submittedName>
        <fullName evidence="1">Uncharacterized protein</fullName>
    </submittedName>
</protein>
<comment type="caution">
    <text evidence="1">The sequence shown here is derived from an EMBL/GenBank/DDBJ whole genome shotgun (WGS) entry which is preliminary data.</text>
</comment>
<proteinExistence type="predicted"/>